<dbReference type="InterPro" id="IPR010380">
    <property type="entry name" value="DUF975"/>
</dbReference>
<feature type="transmembrane region" description="Helical" evidence="1">
    <location>
        <begin position="21"/>
        <end position="41"/>
    </location>
</feature>
<dbReference type="EMBL" id="AP014648">
    <property type="protein sequence ID" value="BAQ17791.1"/>
    <property type="molecule type" value="Genomic_DNA"/>
</dbReference>
<sequence>MQFSPGDAIRFGWETFKRRPWFFIGAMVILAVANIAVGIVSGAVDTITGGSYEEPTILGNLVSYLLGVLISMGMTAFFLASHDNPDGVEFATLWHPSPYWKFFATSVLASLAVGIGLVLLIVPGLIAMVLFMFSTFLVIDRGLGPVDALKESMEMTKGNRWPLFGFLLLCLLIIFVGVLALGVGLLVAAPIVGIAFAYAYRLLSGHAARIAPPDARLDI</sequence>
<dbReference type="OrthoDB" id="1122780at2"/>
<dbReference type="Proteomes" id="UP000031643">
    <property type="component" value="Chromosome"/>
</dbReference>
<name>A0A0A8K4R7_9HYPH</name>
<accession>A0A0A8K4R7</accession>
<evidence type="ECO:0000256" key="1">
    <source>
        <dbReference type="SAM" id="Phobius"/>
    </source>
</evidence>
<dbReference type="PANTHER" id="PTHR40076:SF1">
    <property type="entry name" value="MEMBRANE PROTEIN"/>
    <property type="match status" value="1"/>
</dbReference>
<dbReference type="PANTHER" id="PTHR40076">
    <property type="entry name" value="MEMBRANE PROTEIN-RELATED"/>
    <property type="match status" value="1"/>
</dbReference>
<keyword evidence="1" id="KW-1133">Transmembrane helix</keyword>
<dbReference type="STRING" id="1384459.GL4_2354"/>
<dbReference type="AlphaFoldDB" id="A0A0A8K4R7"/>
<organism evidence="3 4">
    <name type="scientific">Methyloceanibacter caenitepidi</name>
    <dbReference type="NCBI Taxonomy" id="1384459"/>
    <lineage>
        <taxon>Bacteria</taxon>
        <taxon>Pseudomonadati</taxon>
        <taxon>Pseudomonadota</taxon>
        <taxon>Alphaproteobacteria</taxon>
        <taxon>Hyphomicrobiales</taxon>
        <taxon>Hyphomicrobiaceae</taxon>
        <taxon>Methyloceanibacter</taxon>
    </lineage>
</organism>
<reference evidence="3 4" key="1">
    <citation type="submission" date="2014-09" db="EMBL/GenBank/DDBJ databases">
        <title>Genome sequencing of Methyloceanibacter caenitepidi Gela4.</title>
        <authorList>
            <person name="Takeuchi M."/>
            <person name="Susumu S."/>
            <person name="Kamagata Y."/>
            <person name="Oshima K."/>
            <person name="Hattori M."/>
            <person name="Iwasaki W."/>
        </authorList>
    </citation>
    <scope>NUCLEOTIDE SEQUENCE [LARGE SCALE GENOMIC DNA]</scope>
    <source>
        <strain evidence="3 4">Gela4</strain>
    </source>
</reference>
<dbReference type="HOGENOM" id="CLU_1249411_0_0_5"/>
<dbReference type="Pfam" id="PF25231">
    <property type="entry name" value="DUF7847"/>
    <property type="match status" value="1"/>
</dbReference>
<keyword evidence="1" id="KW-0812">Transmembrane</keyword>
<feature type="transmembrane region" description="Helical" evidence="1">
    <location>
        <begin position="102"/>
        <end position="133"/>
    </location>
</feature>
<gene>
    <name evidence="3" type="ORF">GL4_2354</name>
</gene>
<feature type="domain" description="DUF7847" evidence="2">
    <location>
        <begin position="105"/>
        <end position="190"/>
    </location>
</feature>
<evidence type="ECO:0000313" key="3">
    <source>
        <dbReference type="EMBL" id="BAQ17791.1"/>
    </source>
</evidence>
<keyword evidence="1" id="KW-0472">Membrane</keyword>
<keyword evidence="4" id="KW-1185">Reference proteome</keyword>
<dbReference type="InterPro" id="IPR057169">
    <property type="entry name" value="DUF7847"/>
</dbReference>
<dbReference type="KEGG" id="mcg:GL4_2354"/>
<protein>
    <recommendedName>
        <fullName evidence="2">DUF7847 domain-containing protein</fullName>
    </recommendedName>
</protein>
<feature type="transmembrane region" description="Helical" evidence="1">
    <location>
        <begin position="166"/>
        <end position="199"/>
    </location>
</feature>
<feature type="transmembrane region" description="Helical" evidence="1">
    <location>
        <begin position="61"/>
        <end position="81"/>
    </location>
</feature>
<dbReference type="RefSeq" id="WP_045367636.1">
    <property type="nucleotide sequence ID" value="NZ_AP014648.1"/>
</dbReference>
<evidence type="ECO:0000259" key="2">
    <source>
        <dbReference type="Pfam" id="PF25231"/>
    </source>
</evidence>
<evidence type="ECO:0000313" key="4">
    <source>
        <dbReference type="Proteomes" id="UP000031643"/>
    </source>
</evidence>
<proteinExistence type="predicted"/>